<protein>
    <submittedName>
        <fullName evidence="1">Uncharacterized protein</fullName>
    </submittedName>
</protein>
<name>A0A164K6G3_9NOCA</name>
<dbReference type="Proteomes" id="UP000076512">
    <property type="component" value="Unassembled WGS sequence"/>
</dbReference>
<organism evidence="1 2">
    <name type="scientific">Nocardia terpenica</name>
    <dbReference type="NCBI Taxonomy" id="455432"/>
    <lineage>
        <taxon>Bacteria</taxon>
        <taxon>Bacillati</taxon>
        <taxon>Actinomycetota</taxon>
        <taxon>Actinomycetes</taxon>
        <taxon>Mycobacteriales</taxon>
        <taxon>Nocardiaceae</taxon>
        <taxon>Nocardia</taxon>
    </lineage>
</organism>
<sequence length="133" mass="15136">MYWRYDLMVCTNPDVTPGAHDGYCTFAFRRSECDYAYVKAFELACAETHAVVMCSTGSRMAVHRSFEHVTGGRLCEWCGKGRGPLLNLSFGHRFLCDSCRADGLRDEREFAKQHGITQSSIYFRPVFMPGEDK</sequence>
<dbReference type="OrthoDB" id="4150619at2"/>
<comment type="caution">
    <text evidence="1">The sequence shown here is derived from an EMBL/GenBank/DDBJ whole genome shotgun (WGS) entry which is preliminary data.</text>
</comment>
<evidence type="ECO:0000313" key="1">
    <source>
        <dbReference type="EMBL" id="KZM71084.1"/>
    </source>
</evidence>
<dbReference type="STRING" id="455432.AWN90_41980"/>
<keyword evidence="2" id="KW-1185">Reference proteome</keyword>
<dbReference type="AlphaFoldDB" id="A0A164K6G3"/>
<reference evidence="1 2" key="1">
    <citation type="submission" date="2016-04" db="EMBL/GenBank/DDBJ databases">
        <authorList>
            <person name="Evans L.H."/>
            <person name="Alamgir A."/>
            <person name="Owens N."/>
            <person name="Weber N.D."/>
            <person name="Virtaneva K."/>
            <person name="Barbian K."/>
            <person name="Babar A."/>
            <person name="Rosenke K."/>
        </authorList>
    </citation>
    <scope>NUCLEOTIDE SEQUENCE [LARGE SCALE GENOMIC DNA]</scope>
    <source>
        <strain evidence="1 2">IFM 0406</strain>
    </source>
</reference>
<dbReference type="EMBL" id="LWGR01000013">
    <property type="protein sequence ID" value="KZM71084.1"/>
    <property type="molecule type" value="Genomic_DNA"/>
</dbReference>
<dbReference type="RefSeq" id="WP_067595244.1">
    <property type="nucleotide sequence ID" value="NZ_JABMCZ010000003.1"/>
</dbReference>
<evidence type="ECO:0000313" key="2">
    <source>
        <dbReference type="Proteomes" id="UP000076512"/>
    </source>
</evidence>
<proteinExistence type="predicted"/>
<gene>
    <name evidence="1" type="ORF">AWN90_41980</name>
</gene>
<accession>A0A164K6G3</accession>